<gene>
    <name evidence="3" type="ORF">BCM14_2711</name>
</gene>
<feature type="domain" description="CoA carboxyltransferase N-terminal" evidence="1">
    <location>
        <begin position="3"/>
        <end position="266"/>
    </location>
</feature>
<evidence type="ECO:0000259" key="1">
    <source>
        <dbReference type="PROSITE" id="PS50980"/>
    </source>
</evidence>
<organism evidence="3 4">
    <name type="scientific">Jezberella montanilacus</name>
    <dbReference type="NCBI Taxonomy" id="323426"/>
    <lineage>
        <taxon>Bacteria</taxon>
        <taxon>Pseudomonadati</taxon>
        <taxon>Pseudomonadota</taxon>
        <taxon>Betaproteobacteria</taxon>
        <taxon>Burkholderiales</taxon>
        <taxon>Alcaligenaceae</taxon>
        <taxon>Jezberella</taxon>
    </lineage>
</organism>
<dbReference type="GO" id="GO:0004658">
    <property type="term" value="F:propionyl-CoA carboxylase activity"/>
    <property type="evidence" value="ECO:0007669"/>
    <property type="project" value="TreeGrafter"/>
</dbReference>
<sequence>MTWLKEVEAIQLRHALAEKCGGEEAVKRQHDHGKLTVRERITKLLDTGSFREVGKLAGKAVYDKEQLVSFEPAPYVMGLGKINDRPVAVGGEDYTIRAGTGFGSDRRKGGQGGFIEDLAFEYRIPLVNLIDGTGGTVNTVKRKGYTVIPGYGQDGFERSAQLMGVVPVVSAVMGTVAGGPAGRAMLAHWSIMVKDTSQIFAAGPPVVERAFGQKLHKNELGGHKIAAETAGTIDNVAENEEDCLNQIKRFLSFMPQNAWELPPHIPSTDPVDRCEEKLLSIVPRSERQAYNMKNLIAMVVDKDSGFEIQAGFGKAVITTLARMNGYVVGIVANNPMFGGIVDVKAARKQTHFIELCDSFNIPLIFFVDVPGLLIGVESESQAIMRFGIQQRYALAQATVPIYSVLIRKCFGVAGGSVIDRAGLNFKIAWPSAVWGSLPIEGGVKAAYRKEIDNAPDPKAKEAEIEAELRSLSSPFRTAEAFAVEDLIDPRQTRPYLCQFIEAAQFRLKTQVGPKFKAGVRP</sequence>
<name>A0A2T0XC18_9BURK</name>
<dbReference type="AlphaFoldDB" id="A0A2T0XC18"/>
<evidence type="ECO:0000313" key="3">
    <source>
        <dbReference type="EMBL" id="PRY96472.1"/>
    </source>
</evidence>
<reference evidence="3 4" key="1">
    <citation type="submission" date="2018-03" db="EMBL/GenBank/DDBJ databases">
        <title>Genomic Encyclopedia of Type Strains, Phase III (KMG-III): the genomes of soil and plant-associated and newly described type strains.</title>
        <authorList>
            <person name="Whitman W."/>
        </authorList>
    </citation>
    <scope>NUCLEOTIDE SEQUENCE [LARGE SCALE GENOMIC DNA]</scope>
    <source>
        <strain evidence="3 4">MWH-P2sevCIIIb</strain>
    </source>
</reference>
<dbReference type="PROSITE" id="PS50989">
    <property type="entry name" value="COA_CT_CTER"/>
    <property type="match status" value="1"/>
</dbReference>
<accession>A0A2T0XC18</accession>
<keyword evidence="3" id="KW-0808">Transferase</keyword>
<dbReference type="RefSeq" id="WP_106228539.1">
    <property type="nucleotide sequence ID" value="NZ_PVTV01000017.1"/>
</dbReference>
<dbReference type="PANTHER" id="PTHR43842">
    <property type="entry name" value="PROPIONYL-COA CARBOXYLASE BETA CHAIN"/>
    <property type="match status" value="1"/>
</dbReference>
<dbReference type="EMBL" id="PVTV01000017">
    <property type="protein sequence ID" value="PRY96472.1"/>
    <property type="molecule type" value="Genomic_DNA"/>
</dbReference>
<dbReference type="PANTHER" id="PTHR43842:SF2">
    <property type="entry name" value="PROPIONYL-COA CARBOXYLASE BETA CHAIN, MITOCHONDRIAL"/>
    <property type="match status" value="1"/>
</dbReference>
<dbReference type="InterPro" id="IPR034733">
    <property type="entry name" value="AcCoA_carboxyl_beta"/>
</dbReference>
<dbReference type="InterPro" id="IPR029045">
    <property type="entry name" value="ClpP/crotonase-like_dom_sf"/>
</dbReference>
<dbReference type="Proteomes" id="UP000238308">
    <property type="component" value="Unassembled WGS sequence"/>
</dbReference>
<dbReference type="Gene3D" id="3.90.226.10">
    <property type="entry name" value="2-enoyl-CoA Hydratase, Chain A, domain 1"/>
    <property type="match status" value="2"/>
</dbReference>
<dbReference type="PROSITE" id="PS50980">
    <property type="entry name" value="COA_CT_NTER"/>
    <property type="match status" value="1"/>
</dbReference>
<dbReference type="SUPFAM" id="SSF52096">
    <property type="entry name" value="ClpP/crotonase"/>
    <property type="match status" value="2"/>
</dbReference>
<dbReference type="InterPro" id="IPR011762">
    <property type="entry name" value="COA_CT_N"/>
</dbReference>
<dbReference type="Pfam" id="PF01039">
    <property type="entry name" value="Carboxyl_trans"/>
    <property type="match status" value="1"/>
</dbReference>
<dbReference type="GO" id="GO:0016740">
    <property type="term" value="F:transferase activity"/>
    <property type="evidence" value="ECO:0007669"/>
    <property type="project" value="UniProtKB-KW"/>
</dbReference>
<dbReference type="InterPro" id="IPR051047">
    <property type="entry name" value="AccD/PCCB"/>
</dbReference>
<evidence type="ECO:0000313" key="4">
    <source>
        <dbReference type="Proteomes" id="UP000238308"/>
    </source>
</evidence>
<dbReference type="InterPro" id="IPR011763">
    <property type="entry name" value="COA_CT_C"/>
</dbReference>
<keyword evidence="4" id="KW-1185">Reference proteome</keyword>
<protein>
    <submittedName>
        <fullName evidence="3">Acetyl-CoA carboxylase carboxyltransferase component</fullName>
    </submittedName>
</protein>
<dbReference type="OrthoDB" id="9803706at2"/>
<proteinExistence type="predicted"/>
<evidence type="ECO:0000259" key="2">
    <source>
        <dbReference type="PROSITE" id="PS50989"/>
    </source>
</evidence>
<feature type="domain" description="CoA carboxyltransferase C-terminal" evidence="2">
    <location>
        <begin position="270"/>
        <end position="517"/>
    </location>
</feature>
<comment type="caution">
    <text evidence="3">The sequence shown here is derived from an EMBL/GenBank/DDBJ whole genome shotgun (WGS) entry which is preliminary data.</text>
</comment>